<proteinExistence type="predicted"/>
<gene>
    <name evidence="1" type="ORF">XD93_0761</name>
</gene>
<dbReference type="Proteomes" id="UP000053904">
    <property type="component" value="Unassembled WGS sequence"/>
</dbReference>
<dbReference type="AlphaFoldDB" id="A0A101HH35"/>
<evidence type="ECO:0000313" key="2">
    <source>
        <dbReference type="Proteomes" id="UP000053904"/>
    </source>
</evidence>
<organism evidence="1 2">
    <name type="scientific">candidate division WS6 bacterium 34_10</name>
    <dbReference type="NCBI Taxonomy" id="1641389"/>
    <lineage>
        <taxon>Bacteria</taxon>
        <taxon>Candidatus Dojkabacteria</taxon>
    </lineage>
</organism>
<name>A0A101HH35_9BACT</name>
<protein>
    <submittedName>
        <fullName evidence="1">Uncharacterized protein</fullName>
    </submittedName>
</protein>
<comment type="caution">
    <text evidence="1">The sequence shown here is derived from an EMBL/GenBank/DDBJ whole genome shotgun (WGS) entry which is preliminary data.</text>
</comment>
<dbReference type="EMBL" id="LGGO01000113">
    <property type="protein sequence ID" value="KUK76711.1"/>
    <property type="molecule type" value="Genomic_DNA"/>
</dbReference>
<evidence type="ECO:0000313" key="1">
    <source>
        <dbReference type="EMBL" id="KUK76711.1"/>
    </source>
</evidence>
<accession>A0A101HH35</accession>
<sequence length="145" mass="16727">MAAKSYPSGSRAFPPECPELIPGCIRRAKSISIVCFIFSSRWKGIHRMSEVVTTKYFLAWLHDRKVISTVKASSGRFNFPFLSSKFHSCFHDHSIEIYKKLLALFSAPKCFSPSEIYWRKDVINSPLSLKMTCKPARLRFMTYCM</sequence>
<reference evidence="2" key="1">
    <citation type="journal article" date="2015" name="MBio">
        <title>Genome-Resolved Metagenomic Analysis Reveals Roles for Candidate Phyla and Other Microbial Community Members in Biogeochemical Transformations in Oil Reservoirs.</title>
        <authorList>
            <person name="Hu P."/>
            <person name="Tom L."/>
            <person name="Singh A."/>
            <person name="Thomas B.C."/>
            <person name="Baker B.J."/>
            <person name="Piceno Y.M."/>
            <person name="Andersen G.L."/>
            <person name="Banfield J.F."/>
        </authorList>
    </citation>
    <scope>NUCLEOTIDE SEQUENCE [LARGE SCALE GENOMIC DNA]</scope>
</reference>